<keyword evidence="1" id="KW-0732">Signal</keyword>
<comment type="caution">
    <text evidence="2">The sequence shown here is derived from an EMBL/GenBank/DDBJ whole genome shotgun (WGS) entry which is preliminary data.</text>
</comment>
<accession>A0A2S6ZGH1</accession>
<dbReference type="AlphaFoldDB" id="A0A2S6ZGH1"/>
<feature type="signal peptide" evidence="1">
    <location>
        <begin position="1"/>
        <end position="29"/>
    </location>
</feature>
<dbReference type="Proteomes" id="UP000238049">
    <property type="component" value="Unassembled WGS sequence"/>
</dbReference>
<sequence>MASTTLKISARLAAIALLALLGTAGAAMAKNSGPGGFGINTTGGDGGDTVHVTTPAQLRNELCRSLDAAGYCNDDAPRIVVVDRTIDFRGLEGSAMGLGCHPYSNKSEALLLLNSSDTRCNDFVTSQIQYDKVGRHPIMVGSNKSLVGTGTSGIIKGT</sequence>
<dbReference type="SUPFAM" id="SSF51126">
    <property type="entry name" value="Pectin lyase-like"/>
    <property type="match status" value="1"/>
</dbReference>
<name>A0A2S6ZGH1_9XANT</name>
<dbReference type="InterPro" id="IPR012334">
    <property type="entry name" value="Pectin_lyas_fold"/>
</dbReference>
<evidence type="ECO:0000313" key="3">
    <source>
        <dbReference type="Proteomes" id="UP000238049"/>
    </source>
</evidence>
<reference evidence="2 3" key="1">
    <citation type="submission" date="2016-08" db="EMBL/GenBank/DDBJ databases">
        <title>Evolution of the type three secretion system and type three effector repertoires in Xanthomonas.</title>
        <authorList>
            <person name="Merda D."/>
            <person name="Briand M."/>
            <person name="Bosis E."/>
            <person name="Rousseau C."/>
            <person name="Portier P."/>
            <person name="Jacques M.-A."/>
            <person name="Fischer-Le Saux M."/>
        </authorList>
    </citation>
    <scope>NUCLEOTIDE SEQUENCE [LARGE SCALE GENOMIC DNA]</scope>
    <source>
        <strain evidence="2 3">CFBP 7409</strain>
    </source>
</reference>
<feature type="chain" id="PRO_5015437704" evidence="1">
    <location>
        <begin position="30"/>
        <end position="158"/>
    </location>
</feature>
<protein>
    <submittedName>
        <fullName evidence="2">Uncharacterized protein</fullName>
    </submittedName>
</protein>
<gene>
    <name evidence="2" type="ORF">XarbCFBP7409_21355</name>
</gene>
<evidence type="ECO:0000256" key="1">
    <source>
        <dbReference type="SAM" id="SignalP"/>
    </source>
</evidence>
<feature type="non-terminal residue" evidence="2">
    <location>
        <position position="158"/>
    </location>
</feature>
<dbReference type="EMBL" id="MDSL01000160">
    <property type="protein sequence ID" value="PPT91342.1"/>
    <property type="molecule type" value="Genomic_DNA"/>
</dbReference>
<dbReference type="InterPro" id="IPR011050">
    <property type="entry name" value="Pectin_lyase_fold/virulence"/>
</dbReference>
<proteinExistence type="predicted"/>
<evidence type="ECO:0000313" key="2">
    <source>
        <dbReference type="EMBL" id="PPT91342.1"/>
    </source>
</evidence>
<dbReference type="Gene3D" id="2.160.20.10">
    <property type="entry name" value="Single-stranded right-handed beta-helix, Pectin lyase-like"/>
    <property type="match status" value="1"/>
</dbReference>
<organism evidence="2 3">
    <name type="scientific">Xanthomonas arboricola pv. guizotiae</name>
    <dbReference type="NCBI Taxonomy" id="487867"/>
    <lineage>
        <taxon>Bacteria</taxon>
        <taxon>Pseudomonadati</taxon>
        <taxon>Pseudomonadota</taxon>
        <taxon>Gammaproteobacteria</taxon>
        <taxon>Lysobacterales</taxon>
        <taxon>Lysobacteraceae</taxon>
        <taxon>Xanthomonas</taxon>
    </lineage>
</organism>